<proteinExistence type="predicted"/>
<sequence length="110" mass="13153">MDLFNIFNIILMPLCYNNSSWVISNMSTGTCLNFNDRINFACTRTLYDASLTDIIRISLYDWTSNELRFLTPKSRYYKHRGSYLKREEERRATSVTCYRRGRLRVTFHSK</sequence>
<keyword evidence="2" id="KW-1185">Reference proteome</keyword>
<dbReference type="AlphaFoldDB" id="A0AAW2GXJ7"/>
<dbReference type="EMBL" id="JADYXP020000001">
    <property type="protein sequence ID" value="KAL0132023.1"/>
    <property type="molecule type" value="Genomic_DNA"/>
</dbReference>
<dbReference type="Proteomes" id="UP001430953">
    <property type="component" value="Unassembled WGS sequence"/>
</dbReference>
<name>A0AAW2GXJ7_9HYME</name>
<evidence type="ECO:0000313" key="2">
    <source>
        <dbReference type="Proteomes" id="UP001430953"/>
    </source>
</evidence>
<protein>
    <submittedName>
        <fullName evidence="1">Uncharacterized protein</fullName>
    </submittedName>
</protein>
<accession>A0AAW2GXJ7</accession>
<gene>
    <name evidence="1" type="ORF">PUN28_000056</name>
</gene>
<organism evidence="1 2">
    <name type="scientific">Cardiocondyla obscurior</name>
    <dbReference type="NCBI Taxonomy" id="286306"/>
    <lineage>
        <taxon>Eukaryota</taxon>
        <taxon>Metazoa</taxon>
        <taxon>Ecdysozoa</taxon>
        <taxon>Arthropoda</taxon>
        <taxon>Hexapoda</taxon>
        <taxon>Insecta</taxon>
        <taxon>Pterygota</taxon>
        <taxon>Neoptera</taxon>
        <taxon>Endopterygota</taxon>
        <taxon>Hymenoptera</taxon>
        <taxon>Apocrita</taxon>
        <taxon>Aculeata</taxon>
        <taxon>Formicoidea</taxon>
        <taxon>Formicidae</taxon>
        <taxon>Myrmicinae</taxon>
        <taxon>Cardiocondyla</taxon>
    </lineage>
</organism>
<reference evidence="1 2" key="1">
    <citation type="submission" date="2023-03" db="EMBL/GenBank/DDBJ databases">
        <title>High recombination rates correlate with genetic variation in Cardiocondyla obscurior ants.</title>
        <authorList>
            <person name="Errbii M."/>
        </authorList>
    </citation>
    <scope>NUCLEOTIDE SEQUENCE [LARGE SCALE GENOMIC DNA]</scope>
    <source>
        <strain evidence="1">Alpha-2009</strain>
        <tissue evidence="1">Whole body</tissue>
    </source>
</reference>
<comment type="caution">
    <text evidence="1">The sequence shown here is derived from an EMBL/GenBank/DDBJ whole genome shotgun (WGS) entry which is preliminary data.</text>
</comment>
<evidence type="ECO:0000313" key="1">
    <source>
        <dbReference type="EMBL" id="KAL0132023.1"/>
    </source>
</evidence>